<organism evidence="2 3">
    <name type="scientific">Candidatus Scatenecus faecavium</name>
    <dbReference type="NCBI Taxonomy" id="2840915"/>
    <lineage>
        <taxon>Bacteria</taxon>
        <taxon>Candidatus Scatenecus</taxon>
    </lineage>
</organism>
<accession>A0A9D1K5F7</accession>
<name>A0A9D1K5F7_9BACT</name>
<protein>
    <submittedName>
        <fullName evidence="2">Uncharacterized protein</fullName>
    </submittedName>
</protein>
<keyword evidence="1" id="KW-0472">Membrane</keyword>
<keyword evidence="1" id="KW-1133">Transmembrane helix</keyword>
<evidence type="ECO:0000313" key="2">
    <source>
        <dbReference type="EMBL" id="HIS83364.1"/>
    </source>
</evidence>
<sequence length="294" mass="30675">MVKDKQFSGFSLLEASVTMLIVAVFVALCSNAFTKRHITYQESDGHGRYECYRNSSGIVQRYVENNSPRNVAGTTCVFRPPRYAKYLLINASGGGSASGAGTFISTFYTSIDAPLTITPGAAGGATTISKGGTTIVSAAGGGGEMVAISTAASNVKSCTFQSTLFNGCGTTANCTQAGSNLSVTFCRSNDAGDSKNLQIPIADVKKYKQSYSGSSLVYADISDYVGHNIAAEDAVKMATSGTFNSYFTVNVEFETTNSTESQMENYLSALGIEDGIAAARPGAPGQPGGVVILW</sequence>
<dbReference type="PROSITE" id="PS00409">
    <property type="entry name" value="PROKAR_NTER_METHYL"/>
    <property type="match status" value="1"/>
</dbReference>
<proteinExistence type="predicted"/>
<dbReference type="EMBL" id="DVJO01000155">
    <property type="protein sequence ID" value="HIS83364.1"/>
    <property type="molecule type" value="Genomic_DNA"/>
</dbReference>
<dbReference type="Proteomes" id="UP000824139">
    <property type="component" value="Unassembled WGS sequence"/>
</dbReference>
<feature type="transmembrane region" description="Helical" evidence="1">
    <location>
        <begin position="12"/>
        <end position="33"/>
    </location>
</feature>
<dbReference type="AlphaFoldDB" id="A0A9D1K5F7"/>
<dbReference type="InterPro" id="IPR012902">
    <property type="entry name" value="N_methyl_site"/>
</dbReference>
<reference evidence="2" key="1">
    <citation type="submission" date="2020-10" db="EMBL/GenBank/DDBJ databases">
        <authorList>
            <person name="Gilroy R."/>
        </authorList>
    </citation>
    <scope>NUCLEOTIDE SEQUENCE</scope>
    <source>
        <strain evidence="2">CHK152-2994</strain>
    </source>
</reference>
<comment type="caution">
    <text evidence="2">The sequence shown here is derived from an EMBL/GenBank/DDBJ whole genome shotgun (WGS) entry which is preliminary data.</text>
</comment>
<reference evidence="2" key="2">
    <citation type="journal article" date="2021" name="PeerJ">
        <title>Extensive microbial diversity within the chicken gut microbiome revealed by metagenomics and culture.</title>
        <authorList>
            <person name="Gilroy R."/>
            <person name="Ravi A."/>
            <person name="Getino M."/>
            <person name="Pursley I."/>
            <person name="Horton D.L."/>
            <person name="Alikhan N.F."/>
            <person name="Baker D."/>
            <person name="Gharbi K."/>
            <person name="Hall N."/>
            <person name="Watson M."/>
            <person name="Adriaenssens E.M."/>
            <person name="Foster-Nyarko E."/>
            <person name="Jarju S."/>
            <person name="Secka A."/>
            <person name="Antonio M."/>
            <person name="Oren A."/>
            <person name="Chaudhuri R.R."/>
            <person name="La Ragione R."/>
            <person name="Hildebrand F."/>
            <person name="Pallen M.J."/>
        </authorList>
    </citation>
    <scope>NUCLEOTIDE SEQUENCE</scope>
    <source>
        <strain evidence="2">CHK152-2994</strain>
    </source>
</reference>
<evidence type="ECO:0000313" key="3">
    <source>
        <dbReference type="Proteomes" id="UP000824139"/>
    </source>
</evidence>
<evidence type="ECO:0000256" key="1">
    <source>
        <dbReference type="SAM" id="Phobius"/>
    </source>
</evidence>
<gene>
    <name evidence="2" type="ORF">IAD41_07150</name>
</gene>
<keyword evidence="1" id="KW-0812">Transmembrane</keyword>